<reference evidence="1 2" key="1">
    <citation type="journal article" date="2017" name="Sci. Rep.">
        <title>Characterization and diversity of phages infecting Aeromonas salmonicida subsp. salmonicida.</title>
        <authorList>
            <person name="Vincent A.T."/>
            <person name="Paquet V.E."/>
            <person name="Bernatchez A."/>
            <person name="Tremblay D.M."/>
            <person name="Moineau S."/>
            <person name="Charette S.J."/>
        </authorList>
    </citation>
    <scope>NUCLEOTIDE SEQUENCE [LARGE SCALE GENOMIC DNA]</scope>
</reference>
<sequence>MDLYVLKNKYTNRLAVIEFRGEDVYLIDDDGNDLGCVYAEKAILDVQDSLNGTHVDFYTEIDPDHYDVVKINIP</sequence>
<dbReference type="EMBL" id="KY290955">
    <property type="protein sequence ID" value="APU01622.1"/>
    <property type="molecule type" value="Genomic_DNA"/>
</dbReference>
<evidence type="ECO:0000313" key="2">
    <source>
        <dbReference type="Proteomes" id="UP000225215"/>
    </source>
</evidence>
<accession>A0A219YCF3</accession>
<organism evidence="1 2">
    <name type="scientific">Aeromonas phage 65.2</name>
    <dbReference type="NCBI Taxonomy" id="1932896"/>
    <lineage>
        <taxon>Viruses</taxon>
        <taxon>Duplodnaviria</taxon>
        <taxon>Heunggongvirae</taxon>
        <taxon>Uroviricota</taxon>
        <taxon>Caudoviricetes</taxon>
        <taxon>Pantevenvirales</taxon>
        <taxon>Straboviridae</taxon>
        <taxon>Emmerichvirinae</taxon>
        <taxon>Ishigurovirus</taxon>
        <taxon>Ishigurovirus osborne</taxon>
    </lineage>
</organism>
<protein>
    <submittedName>
        <fullName evidence="1">Uncharacterized protein</fullName>
    </submittedName>
</protein>
<name>A0A219YCF3_9CAUD</name>
<evidence type="ECO:0000313" key="1">
    <source>
        <dbReference type="EMBL" id="APU01622.1"/>
    </source>
</evidence>
<proteinExistence type="predicted"/>
<dbReference type="Proteomes" id="UP000225215">
    <property type="component" value="Segment"/>
</dbReference>